<evidence type="ECO:0000313" key="3">
    <source>
        <dbReference type="Proteomes" id="UP000267821"/>
    </source>
</evidence>
<dbReference type="EMBL" id="ML121546">
    <property type="protein sequence ID" value="RPB23536.1"/>
    <property type="molecule type" value="Genomic_DNA"/>
</dbReference>
<name>A0A3N4LL79_9PEZI</name>
<keyword evidence="3" id="KW-1185">Reference proteome</keyword>
<feature type="region of interest" description="Disordered" evidence="1">
    <location>
        <begin position="434"/>
        <end position="498"/>
    </location>
</feature>
<evidence type="ECO:0000256" key="1">
    <source>
        <dbReference type="SAM" id="MobiDB-lite"/>
    </source>
</evidence>
<sequence>MNDTINILPHTTCQVSYCNKPVQLTTPEEDVDMLIRRERESSLSPEPDANPNPYSAELLNLKQERTLTKRQKRQNLELEEVLNKELTGLTVEGRVIELRLTLEDDQAWRKEEKEDERELKEKETSDLIYYIGELQKEYREGHKEVIGVLAIQVAKLMTQLIAPLPLSPLPPPPLISESFFTSPMEEIQYIIVGTAEEAAETLMRAEKVVISLIMIIPDSTGSRRESLLAQLLIPFPLSFYQLTGPGPTTSPTREIRYMTVGMVEEIVETLARAKKAEALSLTTVIPDSPITIPIEGSRAEPTIEITEKPSKDSYVEDNSPICNLGASGPSPNIPSMESIKFDVKAKNPDIHMTNNIVECQLGLPASQHTTTVTKKSPRKPQIEDEIKPKDKSKTVEANVIATAQKGVISECTATTKGNEKEAGLKECTNRAQDIKEKEDAKERIGGSRGRNSNRRPSRWSTPIGWTIPPAQDATHPGTSTNAIPIGPSREKTLPSELSQESIPLARGKPGRIERTYMGKGYWEQGPKNMADIENTSRLTSIQVLLTGCPTVPTRGDGWKRSFIAGFNAKRECLALEMPI</sequence>
<proteinExistence type="predicted"/>
<dbReference type="AlphaFoldDB" id="A0A3N4LL79"/>
<gene>
    <name evidence="2" type="ORF">L211DRAFT_849799</name>
</gene>
<reference evidence="2 3" key="1">
    <citation type="journal article" date="2018" name="Nat. Ecol. Evol.">
        <title>Pezizomycetes genomes reveal the molecular basis of ectomycorrhizal truffle lifestyle.</title>
        <authorList>
            <person name="Murat C."/>
            <person name="Payen T."/>
            <person name="Noel B."/>
            <person name="Kuo A."/>
            <person name="Morin E."/>
            <person name="Chen J."/>
            <person name="Kohler A."/>
            <person name="Krizsan K."/>
            <person name="Balestrini R."/>
            <person name="Da Silva C."/>
            <person name="Montanini B."/>
            <person name="Hainaut M."/>
            <person name="Levati E."/>
            <person name="Barry K.W."/>
            <person name="Belfiori B."/>
            <person name="Cichocki N."/>
            <person name="Clum A."/>
            <person name="Dockter R.B."/>
            <person name="Fauchery L."/>
            <person name="Guy J."/>
            <person name="Iotti M."/>
            <person name="Le Tacon F."/>
            <person name="Lindquist E.A."/>
            <person name="Lipzen A."/>
            <person name="Malagnac F."/>
            <person name="Mello A."/>
            <person name="Molinier V."/>
            <person name="Miyauchi S."/>
            <person name="Poulain J."/>
            <person name="Riccioni C."/>
            <person name="Rubini A."/>
            <person name="Sitrit Y."/>
            <person name="Splivallo R."/>
            <person name="Traeger S."/>
            <person name="Wang M."/>
            <person name="Zifcakova L."/>
            <person name="Wipf D."/>
            <person name="Zambonelli A."/>
            <person name="Paolocci F."/>
            <person name="Nowrousian M."/>
            <person name="Ottonello S."/>
            <person name="Baldrian P."/>
            <person name="Spatafora J.W."/>
            <person name="Henrissat B."/>
            <person name="Nagy L.G."/>
            <person name="Aury J.M."/>
            <person name="Wincker P."/>
            <person name="Grigoriev I.V."/>
            <person name="Bonfante P."/>
            <person name="Martin F.M."/>
        </authorList>
    </citation>
    <scope>NUCLEOTIDE SEQUENCE [LARGE SCALE GENOMIC DNA]</scope>
    <source>
        <strain evidence="2 3">ATCC MYA-4762</strain>
    </source>
</reference>
<accession>A0A3N4LL79</accession>
<organism evidence="2 3">
    <name type="scientific">Terfezia boudieri ATCC MYA-4762</name>
    <dbReference type="NCBI Taxonomy" id="1051890"/>
    <lineage>
        <taxon>Eukaryota</taxon>
        <taxon>Fungi</taxon>
        <taxon>Dikarya</taxon>
        <taxon>Ascomycota</taxon>
        <taxon>Pezizomycotina</taxon>
        <taxon>Pezizomycetes</taxon>
        <taxon>Pezizales</taxon>
        <taxon>Pezizaceae</taxon>
        <taxon>Terfezia</taxon>
    </lineage>
</organism>
<feature type="compositionally biased region" description="Basic and acidic residues" evidence="1">
    <location>
        <begin position="434"/>
        <end position="445"/>
    </location>
</feature>
<evidence type="ECO:0000313" key="2">
    <source>
        <dbReference type="EMBL" id="RPB23536.1"/>
    </source>
</evidence>
<dbReference type="InParanoid" id="A0A3N4LL79"/>
<protein>
    <submittedName>
        <fullName evidence="2">Uncharacterized protein</fullName>
    </submittedName>
</protein>
<dbReference type="Proteomes" id="UP000267821">
    <property type="component" value="Unassembled WGS sequence"/>
</dbReference>